<dbReference type="SMART" id="SM00205">
    <property type="entry name" value="THN"/>
    <property type="match status" value="1"/>
</dbReference>
<dbReference type="Gene3D" id="2.90.10.10">
    <property type="entry name" value="Bulb-type lectin domain"/>
    <property type="match status" value="1"/>
</dbReference>
<keyword evidence="3" id="KW-1015">Disulfide bond</keyword>
<dbReference type="InterPro" id="IPR001938">
    <property type="entry name" value="Thaumatin"/>
</dbReference>
<proteinExistence type="inferred from homology"/>
<evidence type="ECO:0000256" key="1">
    <source>
        <dbReference type="ARBA" id="ARBA00010607"/>
    </source>
</evidence>
<name>A0AA86RXX1_9FABA</name>
<dbReference type="FunFam" id="2.60.110.10:FF:000004">
    <property type="entry name" value="THAUMATIN-LIKE PROTEIN 1"/>
    <property type="match status" value="1"/>
</dbReference>
<protein>
    <recommendedName>
        <fullName evidence="5">Bulb-type lectin domain-containing protein</fullName>
    </recommendedName>
</protein>
<organism evidence="6 7">
    <name type="scientific">Sphenostylis stenocarpa</name>
    <dbReference type="NCBI Taxonomy" id="92480"/>
    <lineage>
        <taxon>Eukaryota</taxon>
        <taxon>Viridiplantae</taxon>
        <taxon>Streptophyta</taxon>
        <taxon>Embryophyta</taxon>
        <taxon>Tracheophyta</taxon>
        <taxon>Spermatophyta</taxon>
        <taxon>Magnoliopsida</taxon>
        <taxon>eudicotyledons</taxon>
        <taxon>Gunneridae</taxon>
        <taxon>Pentapetalae</taxon>
        <taxon>rosids</taxon>
        <taxon>fabids</taxon>
        <taxon>Fabales</taxon>
        <taxon>Fabaceae</taxon>
        <taxon>Papilionoideae</taxon>
        <taxon>50 kb inversion clade</taxon>
        <taxon>NPAAA clade</taxon>
        <taxon>indigoferoid/millettioid clade</taxon>
        <taxon>Phaseoleae</taxon>
        <taxon>Sphenostylis</taxon>
    </lineage>
</organism>
<gene>
    <name evidence="6" type="ORF">AYBTSS11_LOCUS55</name>
</gene>
<keyword evidence="2" id="KW-0732">Signal</keyword>
<dbReference type="InterPro" id="IPR036426">
    <property type="entry name" value="Bulb-type_lectin_dom_sf"/>
</dbReference>
<dbReference type="PROSITE" id="PS51367">
    <property type="entry name" value="THAUMATIN_2"/>
    <property type="match status" value="1"/>
</dbReference>
<dbReference type="SUPFAM" id="SSF49870">
    <property type="entry name" value="Osmotin, thaumatin-like protein"/>
    <property type="match status" value="1"/>
</dbReference>
<evidence type="ECO:0000256" key="2">
    <source>
        <dbReference type="ARBA" id="ARBA00022729"/>
    </source>
</evidence>
<dbReference type="AlphaFoldDB" id="A0AA86RXX1"/>
<dbReference type="PANTHER" id="PTHR31048">
    <property type="entry name" value="OS03G0233200 PROTEIN"/>
    <property type="match status" value="1"/>
</dbReference>
<evidence type="ECO:0000313" key="6">
    <source>
        <dbReference type="EMBL" id="CAJ1780237.1"/>
    </source>
</evidence>
<evidence type="ECO:0000313" key="7">
    <source>
        <dbReference type="Proteomes" id="UP001189624"/>
    </source>
</evidence>
<evidence type="ECO:0000256" key="4">
    <source>
        <dbReference type="ARBA" id="ARBA00023180"/>
    </source>
</evidence>
<dbReference type="EMBL" id="OY731398">
    <property type="protein sequence ID" value="CAJ1780237.1"/>
    <property type="molecule type" value="Genomic_DNA"/>
</dbReference>
<keyword evidence="4" id="KW-0325">Glycoprotein</keyword>
<dbReference type="Pfam" id="PF00314">
    <property type="entry name" value="Thaumatin"/>
    <property type="match status" value="1"/>
</dbReference>
<dbReference type="SUPFAM" id="SSF51110">
    <property type="entry name" value="alpha-D-mannose-specific plant lectins"/>
    <property type="match status" value="1"/>
</dbReference>
<dbReference type="PRINTS" id="PR00347">
    <property type="entry name" value="THAUMATIN"/>
</dbReference>
<reference evidence="6" key="1">
    <citation type="submission" date="2023-10" db="EMBL/GenBank/DDBJ databases">
        <authorList>
            <person name="Domelevo Entfellner J.-B."/>
        </authorList>
    </citation>
    <scope>NUCLEOTIDE SEQUENCE</scope>
</reference>
<comment type="similarity">
    <text evidence="1">Belongs to the thaumatin family.</text>
</comment>
<accession>A0AA86RXX1</accession>
<dbReference type="PROSITE" id="PS50927">
    <property type="entry name" value="BULB_LECTIN"/>
    <property type="match status" value="1"/>
</dbReference>
<dbReference type="Gramene" id="rna-AYBTSS11_LOCUS55">
    <property type="protein sequence ID" value="CAJ1780237.1"/>
    <property type="gene ID" value="gene-AYBTSS11_LOCUS55"/>
</dbReference>
<dbReference type="CDD" id="cd09218">
    <property type="entry name" value="TLP-PA"/>
    <property type="match status" value="1"/>
</dbReference>
<sequence>MKSGTGFAGINSAKLTFINQCNYTVWPALLSRNVNLSTTGFVLPRGENSTVNVPLNWQAGRIWGRTLCTTDSVTGNFSCVTGNCNSGKIECNGQGSSPPVTLVEFGLGINELDFYDVSLVDGFNVPVIVVPISGSGVNCESTGCVVDLNAVCPTELKVTRNEQVVACQNPCAAFQQAYFCCVGSPSSCEPSVYSKIFKTACPQAYSYGYDDKTSTFTCSTPANYNIVFCPTSTNASRRVGDSLIAGNETSKWLSPSGEFAFGFYQLPNELFLLAICYNQIPNRTIIWYANGDNLAPVGSKLELNDSRGLVLKTPQDQNFVSLWETFTHPSDTLVPTQVMELGGQLSCRQGELNFSSGRFKLHLQEDGNLVFKLINLLNNYSVEPYFDSGTADAKNQTNVGMKFVFDKSGFLYILKKNGEKFQVSKLNNSISSNDVYYKATINYDGVLTVSHYPKDPKKEQSGSLYRQYQKIFV</sequence>
<keyword evidence="7" id="KW-1185">Reference proteome</keyword>
<feature type="domain" description="Bulb-type lectin" evidence="5">
    <location>
        <begin position="234"/>
        <end position="360"/>
    </location>
</feature>
<dbReference type="Proteomes" id="UP001189624">
    <property type="component" value="Chromosome 1"/>
</dbReference>
<dbReference type="InterPro" id="IPR001480">
    <property type="entry name" value="Bulb-type_lectin_dom"/>
</dbReference>
<evidence type="ECO:0000256" key="3">
    <source>
        <dbReference type="ARBA" id="ARBA00023157"/>
    </source>
</evidence>
<evidence type="ECO:0000259" key="5">
    <source>
        <dbReference type="PROSITE" id="PS50927"/>
    </source>
</evidence>
<dbReference type="InterPro" id="IPR037176">
    <property type="entry name" value="Osmotin/thaumatin-like_sf"/>
</dbReference>
<dbReference type="Gene3D" id="2.60.110.10">
    <property type="entry name" value="Thaumatin"/>
    <property type="match status" value="1"/>
</dbReference>